<sequence length="693" mass="75505">MPTDRRTFLQLLSTGALSAAFPASIARALEIPANHKTGSINDIEHIVILMQENRSFDHYFGTLRGVRGYGDPRAVTLSSGKPVWNQPNGSSEVLPFHPGAPNLGLQFIQDLAHDWTTTHAAWNEGNNDQWVPQKGTTTMAHLNRSDIPFHYALADAFTICDAYHCSLLGPTDPNRYYMWTGWVGNDGSGGGPVVDNAEAGYGWSTFPERLQQAGVSWKIYQDIGLGLTAAESWGFTSDAYIGNYGDNSLLYFHQYQNAVEGSALANGAKTGTDISASGKLFDNLRSDVASGKLPQVSWIVAPEAYTEHPNWPANYGAWYVSQILDALTSNPEVWSKTAFLLTYDENDGFFDHVVPPTVPQTRAQGLSTVSIANEIFEGSSEYPAGPYGMGMRVPMMVISPWSKGGWVNSEVFDHTSIIRFIEQRFGKQYPGLQESNITPWRRAVAGDLTSAFNFESPNSANVPLPSTVAYMPPDDQRHPDYVPAPPAVQAVPVQESGTRPARAVPYEPNSYAVVDSNGSVEIFFQSASQAAVVFQVRSGNTQTAPRTYTVGGGKTVSDTWTTSATAGAYDLSVYGPNGFLRSYKGSASGGGKANFEVKSTFDPALNLVLLTFRNLGETCKLNVEDTYSGKSYSAHFVHGQTVTQPWLPTETFGWYDFIVTVDTDSSFEQRLSGHIETGRDSMTDPAIAATPKQ</sequence>
<dbReference type="KEGG" id="gma:AciX8_0779"/>
<dbReference type="Proteomes" id="UP000007113">
    <property type="component" value="Chromosome"/>
</dbReference>
<dbReference type="STRING" id="682795.AciX8_0779"/>
<dbReference type="InterPro" id="IPR017850">
    <property type="entry name" value="Alkaline_phosphatase_core_sf"/>
</dbReference>
<dbReference type="EMBL" id="CP003130">
    <property type="protein sequence ID" value="AEU35128.1"/>
    <property type="molecule type" value="Genomic_DNA"/>
</dbReference>
<dbReference type="InterPro" id="IPR007312">
    <property type="entry name" value="Phosphoesterase"/>
</dbReference>
<dbReference type="PROSITE" id="PS51318">
    <property type="entry name" value="TAT"/>
    <property type="match status" value="1"/>
</dbReference>
<dbReference type="eggNOG" id="COG3511">
    <property type="taxonomic scope" value="Bacteria"/>
</dbReference>
<dbReference type="InterPro" id="IPR017767">
    <property type="entry name" value="PC-PLC"/>
</dbReference>
<dbReference type="PANTHER" id="PTHR31956">
    <property type="entry name" value="NON-SPECIFIC PHOSPHOLIPASE C4-RELATED"/>
    <property type="match status" value="1"/>
</dbReference>
<keyword evidence="3 5" id="KW-0378">Hydrolase</keyword>
<dbReference type="InterPro" id="IPR008475">
    <property type="entry name" value="PLipase_C_C"/>
</dbReference>
<evidence type="ECO:0000256" key="1">
    <source>
        <dbReference type="ARBA" id="ARBA00009717"/>
    </source>
</evidence>
<accession>G8NSM9</accession>
<evidence type="ECO:0000256" key="3">
    <source>
        <dbReference type="ARBA" id="ARBA00022801"/>
    </source>
</evidence>
<dbReference type="PANTHER" id="PTHR31956:SF1">
    <property type="entry name" value="NON-SPECIFIC PHOSPHOLIPASE C1"/>
    <property type="match status" value="1"/>
</dbReference>
<evidence type="ECO:0000313" key="5">
    <source>
        <dbReference type="EMBL" id="AEU35128.1"/>
    </source>
</evidence>
<evidence type="ECO:0000313" key="6">
    <source>
        <dbReference type="Proteomes" id="UP000007113"/>
    </source>
</evidence>
<keyword evidence="6" id="KW-1185">Reference proteome</keyword>
<protein>
    <recommendedName>
        <fullName evidence="2">phospholipase C</fullName>
        <ecNumber evidence="2">3.1.4.3</ecNumber>
    </recommendedName>
</protein>
<gene>
    <name evidence="5" type="ordered locus">AciX8_0779</name>
</gene>
<dbReference type="EC" id="3.1.4.3" evidence="2"/>
<evidence type="ECO:0000256" key="2">
    <source>
        <dbReference type="ARBA" id="ARBA00012018"/>
    </source>
</evidence>
<dbReference type="SUPFAM" id="SSF53649">
    <property type="entry name" value="Alkaline phosphatase-like"/>
    <property type="match status" value="1"/>
</dbReference>
<dbReference type="GO" id="GO:0034480">
    <property type="term" value="F:phosphatidylcholine phospholipase C activity"/>
    <property type="evidence" value="ECO:0007669"/>
    <property type="project" value="UniProtKB-EC"/>
</dbReference>
<dbReference type="GO" id="GO:0016042">
    <property type="term" value="P:lipid catabolic process"/>
    <property type="evidence" value="ECO:0007669"/>
    <property type="project" value="InterPro"/>
</dbReference>
<comment type="similarity">
    <text evidence="1">Belongs to the bacterial phospholipase C family.</text>
</comment>
<organism evidence="5 6">
    <name type="scientific">Granulicella mallensis (strain ATCC BAA-1857 / DSM 23137 / MP5ACTX8)</name>
    <dbReference type="NCBI Taxonomy" id="682795"/>
    <lineage>
        <taxon>Bacteria</taxon>
        <taxon>Pseudomonadati</taxon>
        <taxon>Acidobacteriota</taxon>
        <taxon>Terriglobia</taxon>
        <taxon>Terriglobales</taxon>
        <taxon>Acidobacteriaceae</taxon>
        <taxon>Granulicella</taxon>
    </lineage>
</organism>
<reference evidence="5 6" key="1">
    <citation type="submission" date="2011-11" db="EMBL/GenBank/DDBJ databases">
        <title>Complete sequence of Granulicella mallensis MP5ACTX8.</title>
        <authorList>
            <consortium name="US DOE Joint Genome Institute"/>
            <person name="Lucas S."/>
            <person name="Copeland A."/>
            <person name="Lapidus A."/>
            <person name="Cheng J.-F."/>
            <person name="Goodwin L."/>
            <person name="Pitluck S."/>
            <person name="Peters L."/>
            <person name="Lu M."/>
            <person name="Detter J.C."/>
            <person name="Han C."/>
            <person name="Tapia R."/>
            <person name="Land M."/>
            <person name="Hauser L."/>
            <person name="Kyrpides N."/>
            <person name="Ivanova N."/>
            <person name="Mikhailova N."/>
            <person name="Pagani I."/>
            <person name="Rawat S."/>
            <person name="Mannisto M."/>
            <person name="Haggblom M."/>
            <person name="Woyke T."/>
        </authorList>
    </citation>
    <scope>NUCLEOTIDE SEQUENCE [LARGE SCALE GENOMIC DNA]</scope>
    <source>
        <strain evidence="6">ATCC BAA-1857 / DSM 23137 / MP5ACTX8</strain>
    </source>
</reference>
<dbReference type="NCBIfam" id="TIGR03396">
    <property type="entry name" value="PC_PLC"/>
    <property type="match status" value="1"/>
</dbReference>
<dbReference type="RefSeq" id="WP_014264010.1">
    <property type="nucleotide sequence ID" value="NC_016631.1"/>
</dbReference>
<dbReference type="OrthoDB" id="9770871at2"/>
<dbReference type="Pfam" id="PF05506">
    <property type="entry name" value="PLipase_C_C"/>
    <property type="match status" value="2"/>
</dbReference>
<dbReference type="InterPro" id="IPR006311">
    <property type="entry name" value="TAT_signal"/>
</dbReference>
<dbReference type="Pfam" id="PF04185">
    <property type="entry name" value="Phosphoesterase"/>
    <property type="match status" value="1"/>
</dbReference>
<dbReference type="Gene3D" id="3.40.720.10">
    <property type="entry name" value="Alkaline Phosphatase, subunit A"/>
    <property type="match status" value="2"/>
</dbReference>
<feature type="domain" description="Bacterial phospholipase C C-terminal" evidence="4">
    <location>
        <begin position="596"/>
        <end position="674"/>
    </location>
</feature>
<evidence type="ECO:0000259" key="4">
    <source>
        <dbReference type="Pfam" id="PF05506"/>
    </source>
</evidence>
<feature type="domain" description="Bacterial phospholipase C C-terminal" evidence="4">
    <location>
        <begin position="500"/>
        <end position="585"/>
    </location>
</feature>
<proteinExistence type="inferred from homology"/>
<name>G8NSM9_GRAMM</name>
<dbReference type="CDD" id="cd16014">
    <property type="entry name" value="PLC"/>
    <property type="match status" value="1"/>
</dbReference>
<dbReference type="AlphaFoldDB" id="G8NSM9"/>
<dbReference type="HOGENOM" id="CLU_008770_1_0_0"/>